<feature type="region of interest" description="Disordered" evidence="1">
    <location>
        <begin position="747"/>
        <end position="777"/>
    </location>
</feature>
<feature type="region of interest" description="Disordered" evidence="1">
    <location>
        <begin position="22"/>
        <end position="79"/>
    </location>
</feature>
<dbReference type="InterPro" id="IPR001005">
    <property type="entry name" value="SANT/Myb"/>
</dbReference>
<feature type="compositionally biased region" description="Low complexity" evidence="1">
    <location>
        <begin position="662"/>
        <end position="672"/>
    </location>
</feature>
<feature type="region of interest" description="Disordered" evidence="1">
    <location>
        <begin position="662"/>
        <end position="719"/>
    </location>
</feature>
<feature type="compositionally biased region" description="Low complexity" evidence="1">
    <location>
        <begin position="447"/>
        <end position="458"/>
    </location>
</feature>
<dbReference type="SUPFAM" id="SSF46689">
    <property type="entry name" value="Homeodomain-like"/>
    <property type="match status" value="1"/>
</dbReference>
<feature type="compositionally biased region" description="Acidic residues" evidence="1">
    <location>
        <begin position="798"/>
        <end position="816"/>
    </location>
</feature>
<sequence length="816" mass="85795">MDVPFYISKRTDPLRDRTIFKKRNSEAPNAASNGYITPQPTVTRPSHLLDCKGPASPWTAPAAGLASQQPAWSPHGNSASEFNRSEIARQIRANFDSLVRASPLPRGTAAMHLQQPEPDQPDSEVRQAVYALNLSGGEEPNRLPEALLETANACQPQERGAAGALSPFLGLHGAGEGSTAAPLSSTAASGPSLESRQDINARQHEPSVAGDPEQTRKAVHSTSGADVSEQKAAASTQSEEAQDGQKQSLGKKRKLASASADASKKRPAKSRADLAAKQEPNLHASTANGVSDGHLQVSRTGRVRVKPLAFWANQRLSRDALAIDQGFSDQLAQQCHSFVQQPRQRLAAPSPAKAQPGSGDKALSGSQSDPPSSKPAAPQKGGKTGDSLGKGMKRPAAEPIEAAKAHSKKSRAQDSGTTGKKPVGKEERKTAPKETKLVDSPIRPRIAVAGQQGAAAGARADKGGGAVAAAKQRPGLRRLRKAADAPRDDAVELAAAARDLQDYEDEAEEVSAAQLLAQRFSPGKAEKPAAGKEAKSRKAKKRTANSGTDGQDTRSGDAHEGKSGPSGACEADVATPVRGPLDEEDDEEDADGWTRTQRDALQRAHAKEDPTGNAFWQRVAQQVPGKDAKQCFSKFWAGNPTPALACTGGPRAYLAAAAASSPLAPPARTTATGNARKLPAAATRKWARQVRWQERASQGGAACEDAAEAKGPDAKSRAGLNPCLVAAMQRAERTDKYIDAIIKKRGNPQRWQSGSMAKGSGRSHTGLVESAPADISRRPALVDSTVAAIASSAQVVPESDDESERDEYWSGDDSDS</sequence>
<feature type="region of interest" description="Disordered" evidence="1">
    <location>
        <begin position="503"/>
        <end position="614"/>
    </location>
</feature>
<proteinExistence type="predicted"/>
<feature type="compositionally biased region" description="Basic and acidic residues" evidence="1">
    <location>
        <begin position="423"/>
        <end position="437"/>
    </location>
</feature>
<dbReference type="InterPro" id="IPR009057">
    <property type="entry name" value="Homeodomain-like_sf"/>
</dbReference>
<evidence type="ECO:0000313" key="2">
    <source>
        <dbReference type="EMBL" id="KAK9916912.1"/>
    </source>
</evidence>
<feature type="region of interest" description="Disordered" evidence="1">
    <location>
        <begin position="792"/>
        <end position="816"/>
    </location>
</feature>
<feature type="compositionally biased region" description="Polar residues" evidence="1">
    <location>
        <begin position="233"/>
        <end position="248"/>
    </location>
</feature>
<feature type="compositionally biased region" description="Polar residues" evidence="1">
    <location>
        <begin position="26"/>
        <end position="44"/>
    </location>
</feature>
<keyword evidence="3" id="KW-1185">Reference proteome</keyword>
<feature type="compositionally biased region" description="Basic and acidic residues" evidence="1">
    <location>
        <begin position="195"/>
        <end position="205"/>
    </location>
</feature>
<accession>A0ABR2YYG5</accession>
<gene>
    <name evidence="2" type="ORF">WJX75_008716</name>
</gene>
<protein>
    <recommendedName>
        <fullName evidence="4">Myb-like domain-containing protein</fullName>
    </recommendedName>
</protein>
<evidence type="ECO:0008006" key="4">
    <source>
        <dbReference type="Google" id="ProtNLM"/>
    </source>
</evidence>
<feature type="region of interest" description="Disordered" evidence="1">
    <location>
        <begin position="338"/>
        <end position="489"/>
    </location>
</feature>
<feature type="compositionally biased region" description="Acidic residues" evidence="1">
    <location>
        <begin position="582"/>
        <end position="591"/>
    </location>
</feature>
<dbReference type="EMBL" id="JALJOT010000003">
    <property type="protein sequence ID" value="KAK9916912.1"/>
    <property type="molecule type" value="Genomic_DNA"/>
</dbReference>
<dbReference type="Gene3D" id="1.10.10.60">
    <property type="entry name" value="Homeodomain-like"/>
    <property type="match status" value="1"/>
</dbReference>
<organism evidence="2 3">
    <name type="scientific">Coccomyxa subellipsoidea</name>
    <dbReference type="NCBI Taxonomy" id="248742"/>
    <lineage>
        <taxon>Eukaryota</taxon>
        <taxon>Viridiplantae</taxon>
        <taxon>Chlorophyta</taxon>
        <taxon>core chlorophytes</taxon>
        <taxon>Trebouxiophyceae</taxon>
        <taxon>Trebouxiophyceae incertae sedis</taxon>
        <taxon>Coccomyxaceae</taxon>
        <taxon>Coccomyxa</taxon>
    </lineage>
</organism>
<feature type="region of interest" description="Disordered" evidence="1">
    <location>
        <begin position="174"/>
        <end position="295"/>
    </location>
</feature>
<feature type="compositionally biased region" description="Low complexity" evidence="1">
    <location>
        <begin position="177"/>
        <end position="193"/>
    </location>
</feature>
<evidence type="ECO:0000256" key="1">
    <source>
        <dbReference type="SAM" id="MobiDB-lite"/>
    </source>
</evidence>
<feature type="compositionally biased region" description="Basic and acidic residues" evidence="1">
    <location>
        <begin position="596"/>
        <end position="610"/>
    </location>
</feature>
<dbReference type="Proteomes" id="UP001491310">
    <property type="component" value="Unassembled WGS sequence"/>
</dbReference>
<feature type="compositionally biased region" description="Polar residues" evidence="1">
    <location>
        <begin position="66"/>
        <end position="79"/>
    </location>
</feature>
<evidence type="ECO:0000313" key="3">
    <source>
        <dbReference type="Proteomes" id="UP001491310"/>
    </source>
</evidence>
<name>A0ABR2YYG5_9CHLO</name>
<feature type="compositionally biased region" description="Basic and acidic residues" evidence="1">
    <location>
        <begin position="551"/>
        <end position="562"/>
    </location>
</feature>
<feature type="compositionally biased region" description="Basic and acidic residues" evidence="1">
    <location>
        <begin position="707"/>
        <end position="716"/>
    </location>
</feature>
<comment type="caution">
    <text evidence="2">The sequence shown here is derived from an EMBL/GenBank/DDBJ whole genome shotgun (WGS) entry which is preliminary data.</text>
</comment>
<feature type="compositionally biased region" description="Basic and acidic residues" evidence="1">
    <location>
        <begin position="524"/>
        <end position="536"/>
    </location>
</feature>
<reference evidence="2 3" key="1">
    <citation type="journal article" date="2024" name="Nat. Commun.">
        <title>Phylogenomics reveals the evolutionary origins of lichenization in chlorophyte algae.</title>
        <authorList>
            <person name="Puginier C."/>
            <person name="Libourel C."/>
            <person name="Otte J."/>
            <person name="Skaloud P."/>
            <person name="Haon M."/>
            <person name="Grisel S."/>
            <person name="Petersen M."/>
            <person name="Berrin J.G."/>
            <person name="Delaux P.M."/>
            <person name="Dal Grande F."/>
            <person name="Keller J."/>
        </authorList>
    </citation>
    <scope>NUCLEOTIDE SEQUENCE [LARGE SCALE GENOMIC DNA]</scope>
    <source>
        <strain evidence="2 3">SAG 216-7</strain>
    </source>
</reference>
<dbReference type="CDD" id="cd00167">
    <property type="entry name" value="SANT"/>
    <property type="match status" value="1"/>
</dbReference>